<organism evidence="1 2">
    <name type="scientific">Cyberlindnera jadinii (strain ATCC 18201 / CBS 1600 / BCRC 20928 / JCM 3617 / NBRC 0987 / NRRL Y-1542)</name>
    <name type="common">Torula yeast</name>
    <name type="synonym">Candida utilis</name>
    <dbReference type="NCBI Taxonomy" id="983966"/>
    <lineage>
        <taxon>Eukaryota</taxon>
        <taxon>Fungi</taxon>
        <taxon>Dikarya</taxon>
        <taxon>Ascomycota</taxon>
        <taxon>Saccharomycotina</taxon>
        <taxon>Saccharomycetes</taxon>
        <taxon>Phaffomycetales</taxon>
        <taxon>Phaffomycetaceae</taxon>
        <taxon>Cyberlindnera</taxon>
    </lineage>
</organism>
<dbReference type="EMBL" id="CDQK01000007">
    <property type="protein sequence ID" value="CEP25084.1"/>
    <property type="molecule type" value="Genomic_DNA"/>
</dbReference>
<evidence type="ECO:0000313" key="2">
    <source>
        <dbReference type="Proteomes" id="UP000038830"/>
    </source>
</evidence>
<name>A0A0H5CKR8_CYBJN</name>
<sequence length="86" mass="9800">MSFASTRSYTNTRTCLESSFYAHPPQLNRKPLYKLRRRRLAERGHNEPSSVACNYPYILEDSTIAIGSTGRELKLLDHTVTQLAKA</sequence>
<proteinExistence type="predicted"/>
<dbReference type="Proteomes" id="UP000038830">
    <property type="component" value="Unassembled WGS sequence"/>
</dbReference>
<reference evidence="2" key="1">
    <citation type="journal article" date="2015" name="J. Biotechnol.">
        <title>The structure of the Cyberlindnera jadinii genome and its relation to Candida utilis analyzed by the occurrence of single nucleotide polymorphisms.</title>
        <authorList>
            <person name="Rupp O."/>
            <person name="Brinkrolf K."/>
            <person name="Buerth C."/>
            <person name="Kunigo M."/>
            <person name="Schneider J."/>
            <person name="Jaenicke S."/>
            <person name="Goesmann A."/>
            <person name="Puehler A."/>
            <person name="Jaeger K.-E."/>
            <person name="Ernst J.F."/>
        </authorList>
    </citation>
    <scope>NUCLEOTIDE SEQUENCE [LARGE SCALE GENOMIC DNA]</scope>
    <source>
        <strain evidence="2">ATCC 18201 / CBS 1600 / BCRC 20928 / JCM 3617 / NBRC 0987 / NRRL Y-1542</strain>
    </source>
</reference>
<protein>
    <submittedName>
        <fullName evidence="1">Uncharacterized protein</fullName>
    </submittedName>
</protein>
<dbReference type="AlphaFoldDB" id="A0A0H5CKR8"/>
<gene>
    <name evidence="1" type="ORF">BN1211_6076</name>
</gene>
<accession>A0A0H5CKR8</accession>
<evidence type="ECO:0000313" key="1">
    <source>
        <dbReference type="EMBL" id="CEP25084.1"/>
    </source>
</evidence>